<feature type="transmembrane region" description="Helical" evidence="2">
    <location>
        <begin position="353"/>
        <end position="370"/>
    </location>
</feature>
<keyword evidence="5" id="KW-1185">Reference proteome</keyword>
<dbReference type="Proteomes" id="UP000036356">
    <property type="component" value="Unassembled WGS sequence"/>
</dbReference>
<feature type="transmembrane region" description="Helical" evidence="2">
    <location>
        <begin position="405"/>
        <end position="428"/>
    </location>
</feature>
<dbReference type="RefSeq" id="WP_047809645.1">
    <property type="nucleotide sequence ID" value="NZ_LDZY01000005.1"/>
</dbReference>
<dbReference type="EMBL" id="LDZY01000005">
    <property type="protein sequence ID" value="KLU66381.1"/>
    <property type="molecule type" value="Genomic_DNA"/>
</dbReference>
<feature type="transmembrane region" description="Helical" evidence="2">
    <location>
        <begin position="22"/>
        <end position="41"/>
    </location>
</feature>
<keyword evidence="2" id="KW-1133">Transmembrane helix</keyword>
<feature type="transmembrane region" description="Helical" evidence="2">
    <location>
        <begin position="228"/>
        <end position="248"/>
    </location>
</feature>
<feature type="transmembrane region" description="Helical" evidence="2">
    <location>
        <begin position="377"/>
        <end position="399"/>
    </location>
</feature>
<feature type="transmembrane region" description="Helical" evidence="2">
    <location>
        <begin position="144"/>
        <end position="162"/>
    </location>
</feature>
<dbReference type="PANTHER" id="PTHR42709:SF9">
    <property type="entry name" value="ALKALINE PHOSPHATASE LIKE PROTEIN"/>
    <property type="match status" value="1"/>
</dbReference>
<dbReference type="PANTHER" id="PTHR42709">
    <property type="entry name" value="ALKALINE PHOSPHATASE LIKE PROTEIN"/>
    <property type="match status" value="1"/>
</dbReference>
<feature type="transmembrane region" description="Helical" evidence="2">
    <location>
        <begin position="182"/>
        <end position="199"/>
    </location>
</feature>
<evidence type="ECO:0000313" key="5">
    <source>
        <dbReference type="Proteomes" id="UP000036356"/>
    </source>
</evidence>
<dbReference type="InterPro" id="IPR032816">
    <property type="entry name" value="VTT_dom"/>
</dbReference>
<organism evidence="4 5">
    <name type="scientific">Desulfosporosinus acididurans</name>
    <dbReference type="NCBI Taxonomy" id="476652"/>
    <lineage>
        <taxon>Bacteria</taxon>
        <taxon>Bacillati</taxon>
        <taxon>Bacillota</taxon>
        <taxon>Clostridia</taxon>
        <taxon>Eubacteriales</taxon>
        <taxon>Desulfitobacteriaceae</taxon>
        <taxon>Desulfosporosinus</taxon>
    </lineage>
</organism>
<name>A0A0J1INY2_9FIRM</name>
<dbReference type="GO" id="GO:0005886">
    <property type="term" value="C:plasma membrane"/>
    <property type="evidence" value="ECO:0007669"/>
    <property type="project" value="TreeGrafter"/>
</dbReference>
<evidence type="ECO:0000256" key="2">
    <source>
        <dbReference type="SAM" id="Phobius"/>
    </source>
</evidence>
<reference evidence="4 5" key="1">
    <citation type="submission" date="2015-06" db="EMBL/GenBank/DDBJ databases">
        <title>Draft genome of the moderately acidophilic sulfate reducer Candidatus Desulfosporosinus acididurans strain M1.</title>
        <authorList>
            <person name="Poehlein A."/>
            <person name="Petzsch P."/>
            <person name="Johnson B.D."/>
            <person name="Schloemann M."/>
            <person name="Daniel R."/>
            <person name="Muehling M."/>
        </authorList>
    </citation>
    <scope>NUCLEOTIDE SEQUENCE [LARGE SCALE GENOMIC DNA]</scope>
    <source>
        <strain evidence="4 5">M1</strain>
    </source>
</reference>
<keyword evidence="2" id="KW-0812">Transmembrane</keyword>
<protein>
    <submittedName>
        <fullName evidence="4">Inner membrane protein YohD</fullName>
    </submittedName>
</protein>
<feature type="domain" description="VTT" evidence="3">
    <location>
        <begin position="40"/>
        <end position="164"/>
    </location>
</feature>
<dbReference type="STRING" id="476652.DEAC_c17800"/>
<dbReference type="AlphaFoldDB" id="A0A0J1INY2"/>
<evidence type="ECO:0000256" key="1">
    <source>
        <dbReference type="ARBA" id="ARBA00010792"/>
    </source>
</evidence>
<keyword evidence="2" id="KW-0472">Membrane</keyword>
<evidence type="ECO:0000313" key="4">
    <source>
        <dbReference type="EMBL" id="KLU66381.1"/>
    </source>
</evidence>
<evidence type="ECO:0000259" key="3">
    <source>
        <dbReference type="Pfam" id="PF09335"/>
    </source>
</evidence>
<sequence>MFVYIVLKTVPKTLLIHIVTQYGYLGLFIILLVSILGLPLPDEFLLTFIGFMSFLGQLNPILAIISSAIGSITGITIAYFLGRFFEAKVLVYLRKHTGSQRLEKVLNWYHQHGGKLLTAGYFIPGVRHLSGYVAGLSRLSYRDFALYSYLGAFVWTSVFILLGRTLGSQWKTILPIIHRYSILLGLIAAVLFIIFYLLYKNHERWGARLSEEFLRLTGHYRSLGKLRLLIIIGSVTFLGLFIFLMSLIQDLVTNDVAEFDEMVSSSLELASPRWMMHLMQQINALSTHIVILIVFLVVLFGFWHKTKLWIHVLPLSIAWGGGTLVDYFFRFIFRGENVSIFENIMPFQTSNTGFLLGGLSFYAVLCYILAREKSWSYRLWIVIAGSLLLFFLGLSPVYLRIHTPSAMVTALTVSGLWTYICIFLYEFLLYRNMPGNKNAEN</sequence>
<dbReference type="Pfam" id="PF09335">
    <property type="entry name" value="VTT_dom"/>
    <property type="match status" value="1"/>
</dbReference>
<feature type="transmembrane region" description="Helical" evidence="2">
    <location>
        <begin position="282"/>
        <end position="303"/>
    </location>
</feature>
<dbReference type="Gene3D" id="1.20.144.10">
    <property type="entry name" value="Phosphatidic acid phosphatase type 2/haloperoxidase"/>
    <property type="match status" value="1"/>
</dbReference>
<proteinExistence type="inferred from homology"/>
<accession>A0A0J1INY2</accession>
<comment type="caution">
    <text evidence="4">The sequence shown here is derived from an EMBL/GenBank/DDBJ whole genome shotgun (WGS) entry which is preliminary data.</text>
</comment>
<dbReference type="PATRIC" id="fig|476652.3.peg.1837"/>
<gene>
    <name evidence="4" type="primary">yohD_2</name>
    <name evidence="4" type="ORF">DEAC_c17800</name>
</gene>
<feature type="transmembrane region" description="Helical" evidence="2">
    <location>
        <begin position="61"/>
        <end position="85"/>
    </location>
</feature>
<dbReference type="InterPro" id="IPR051311">
    <property type="entry name" value="DedA_domain"/>
</dbReference>
<comment type="similarity">
    <text evidence="1">Belongs to the DedA family.</text>
</comment>
<feature type="transmembrane region" description="Helical" evidence="2">
    <location>
        <begin position="310"/>
        <end position="333"/>
    </location>
</feature>